<name>A0AAU7DIF4_9BACT</name>
<dbReference type="AlphaFoldDB" id="A0AAU7DIF4"/>
<dbReference type="EMBL" id="CP121196">
    <property type="protein sequence ID" value="XBH16850.1"/>
    <property type="molecule type" value="Genomic_DNA"/>
</dbReference>
<organism evidence="2">
    <name type="scientific">Telmatobacter sp. DSM 110680</name>
    <dbReference type="NCBI Taxonomy" id="3036704"/>
    <lineage>
        <taxon>Bacteria</taxon>
        <taxon>Pseudomonadati</taxon>
        <taxon>Acidobacteriota</taxon>
        <taxon>Terriglobia</taxon>
        <taxon>Terriglobales</taxon>
        <taxon>Acidobacteriaceae</taxon>
        <taxon>Telmatobacter</taxon>
    </lineage>
</organism>
<feature type="transmembrane region" description="Helical" evidence="1">
    <location>
        <begin position="68"/>
        <end position="86"/>
    </location>
</feature>
<keyword evidence="1" id="KW-1133">Transmembrane helix</keyword>
<proteinExistence type="predicted"/>
<sequence length="97" mass="10826">MLTKEKQHIHATVSIRVVESKSDSEYGLFPSQHDETENRAEDGAEWCGPLFEFAGNAPVTFAERFPRVMVGAVAIAFIMAAIAMEIDCLRAAGYYWQ</sequence>
<protein>
    <submittedName>
        <fullName evidence="2">Uncharacterized protein</fullName>
    </submittedName>
</protein>
<evidence type="ECO:0000313" key="2">
    <source>
        <dbReference type="EMBL" id="XBH16850.1"/>
    </source>
</evidence>
<gene>
    <name evidence="2" type="ORF">P8935_20020</name>
</gene>
<keyword evidence="1" id="KW-0472">Membrane</keyword>
<evidence type="ECO:0000256" key="1">
    <source>
        <dbReference type="SAM" id="Phobius"/>
    </source>
</evidence>
<dbReference type="RefSeq" id="WP_348262078.1">
    <property type="nucleotide sequence ID" value="NZ_CP121196.1"/>
</dbReference>
<keyword evidence="1" id="KW-0812">Transmembrane</keyword>
<accession>A0AAU7DIF4</accession>
<reference evidence="2" key="1">
    <citation type="submission" date="2023-03" db="EMBL/GenBank/DDBJ databases">
        <title>Edaphobacter sp.</title>
        <authorList>
            <person name="Huber K.J."/>
            <person name="Papendorf J."/>
            <person name="Pilke C."/>
            <person name="Bunk B."/>
            <person name="Sproeer C."/>
            <person name="Pester M."/>
        </authorList>
    </citation>
    <scope>NUCLEOTIDE SEQUENCE</scope>
    <source>
        <strain evidence="2">DSM 110680</strain>
    </source>
</reference>